<accession>K5W1S3</accession>
<protein>
    <submittedName>
        <fullName evidence="1">Uncharacterized protein</fullName>
    </submittedName>
</protein>
<dbReference type="RefSeq" id="XP_007328362.1">
    <property type="nucleotide sequence ID" value="XM_007328300.1"/>
</dbReference>
<proteinExistence type="predicted"/>
<keyword evidence="2" id="KW-1185">Reference proteome</keyword>
<dbReference type="KEGG" id="abp:AGABI1DRAFT112490"/>
<gene>
    <name evidence="1" type="ORF">AGABI1DRAFT_112490</name>
</gene>
<sequence length="70" mass="8007">MTRQSSSVPPVIGILTVDIYHQVRRSLQLENSDKRRFVATNRQKVSRLTLFHSCCEVMVNLKFISAGKSE</sequence>
<dbReference type="AlphaFoldDB" id="K5W1S3"/>
<dbReference type="InParanoid" id="K5W1S3"/>
<dbReference type="GeneID" id="18823661"/>
<name>K5W1S3_AGABU</name>
<evidence type="ECO:0000313" key="2">
    <source>
        <dbReference type="Proteomes" id="UP000008493"/>
    </source>
</evidence>
<dbReference type="Proteomes" id="UP000008493">
    <property type="component" value="Unassembled WGS sequence"/>
</dbReference>
<dbReference type="EMBL" id="JH971388">
    <property type="protein sequence ID" value="EKM80749.1"/>
    <property type="molecule type" value="Genomic_DNA"/>
</dbReference>
<reference evidence="2" key="1">
    <citation type="journal article" date="2012" name="Proc. Natl. Acad. Sci. U.S.A.">
        <title>Genome sequence of the button mushroom Agaricus bisporus reveals mechanisms governing adaptation to a humic-rich ecological niche.</title>
        <authorList>
            <person name="Morin E."/>
            <person name="Kohler A."/>
            <person name="Baker A.R."/>
            <person name="Foulongne-Oriol M."/>
            <person name="Lombard V."/>
            <person name="Nagy L.G."/>
            <person name="Ohm R.A."/>
            <person name="Patyshakuliyeva A."/>
            <person name="Brun A."/>
            <person name="Aerts A.L."/>
            <person name="Bailey A.M."/>
            <person name="Billette C."/>
            <person name="Coutinho P.M."/>
            <person name="Deakin G."/>
            <person name="Doddapaneni H."/>
            <person name="Floudas D."/>
            <person name="Grimwood J."/>
            <person name="Hilden K."/>
            <person name="Kuees U."/>
            <person name="LaButti K.M."/>
            <person name="Lapidus A."/>
            <person name="Lindquist E.A."/>
            <person name="Lucas S.M."/>
            <person name="Murat C."/>
            <person name="Riley R.W."/>
            <person name="Salamov A.A."/>
            <person name="Schmutz J."/>
            <person name="Subramanian V."/>
            <person name="Woesten H.A.B."/>
            <person name="Xu J."/>
            <person name="Eastwood D.C."/>
            <person name="Foster G.D."/>
            <person name="Sonnenberg A.S."/>
            <person name="Cullen D."/>
            <person name="de Vries R.P."/>
            <person name="Lundell T."/>
            <person name="Hibbett D.S."/>
            <person name="Henrissat B."/>
            <person name="Burton K.S."/>
            <person name="Kerrigan R.W."/>
            <person name="Challen M.P."/>
            <person name="Grigoriev I.V."/>
            <person name="Martin F."/>
        </authorList>
    </citation>
    <scope>NUCLEOTIDE SEQUENCE [LARGE SCALE GENOMIC DNA]</scope>
    <source>
        <strain evidence="2">JB137-S8 / ATCC MYA-4627 / FGSC 10392</strain>
    </source>
</reference>
<organism evidence="1 2">
    <name type="scientific">Agaricus bisporus var. burnettii (strain JB137-S8 / ATCC MYA-4627 / FGSC 10392)</name>
    <name type="common">White button mushroom</name>
    <dbReference type="NCBI Taxonomy" id="597362"/>
    <lineage>
        <taxon>Eukaryota</taxon>
        <taxon>Fungi</taxon>
        <taxon>Dikarya</taxon>
        <taxon>Basidiomycota</taxon>
        <taxon>Agaricomycotina</taxon>
        <taxon>Agaricomycetes</taxon>
        <taxon>Agaricomycetidae</taxon>
        <taxon>Agaricales</taxon>
        <taxon>Agaricineae</taxon>
        <taxon>Agaricaceae</taxon>
        <taxon>Agaricus</taxon>
    </lineage>
</organism>
<dbReference type="OMA" id="SCCEVMV"/>
<evidence type="ECO:0000313" key="1">
    <source>
        <dbReference type="EMBL" id="EKM80749.1"/>
    </source>
</evidence>
<dbReference type="HOGENOM" id="CLU_2757205_0_0_1"/>